<comment type="caution">
    <text evidence="2">The sequence shown here is derived from an EMBL/GenBank/DDBJ whole genome shotgun (WGS) entry which is preliminary data.</text>
</comment>
<feature type="region of interest" description="Disordered" evidence="1">
    <location>
        <begin position="1"/>
        <end position="75"/>
    </location>
</feature>
<dbReference type="EMBL" id="JALLPB020000024">
    <property type="protein sequence ID" value="KAL3826290.1"/>
    <property type="molecule type" value="Genomic_DNA"/>
</dbReference>
<feature type="compositionally biased region" description="Basic and acidic residues" evidence="1">
    <location>
        <begin position="98"/>
        <end position="108"/>
    </location>
</feature>
<feature type="compositionally biased region" description="Low complexity" evidence="1">
    <location>
        <begin position="53"/>
        <end position="73"/>
    </location>
</feature>
<dbReference type="Proteomes" id="UP001530377">
    <property type="component" value="Unassembled WGS sequence"/>
</dbReference>
<feature type="region of interest" description="Disordered" evidence="1">
    <location>
        <begin position="94"/>
        <end position="123"/>
    </location>
</feature>
<organism evidence="2 3">
    <name type="scientific">Cyclostephanos tholiformis</name>
    <dbReference type="NCBI Taxonomy" id="382380"/>
    <lineage>
        <taxon>Eukaryota</taxon>
        <taxon>Sar</taxon>
        <taxon>Stramenopiles</taxon>
        <taxon>Ochrophyta</taxon>
        <taxon>Bacillariophyta</taxon>
        <taxon>Coscinodiscophyceae</taxon>
        <taxon>Thalassiosirophycidae</taxon>
        <taxon>Stephanodiscales</taxon>
        <taxon>Stephanodiscaceae</taxon>
        <taxon>Cyclostephanos</taxon>
    </lineage>
</organism>
<evidence type="ECO:0000313" key="3">
    <source>
        <dbReference type="Proteomes" id="UP001530377"/>
    </source>
</evidence>
<reference evidence="2 3" key="1">
    <citation type="submission" date="2024-10" db="EMBL/GenBank/DDBJ databases">
        <title>Updated reference genomes for cyclostephanoid diatoms.</title>
        <authorList>
            <person name="Roberts W.R."/>
            <person name="Alverson A.J."/>
        </authorList>
    </citation>
    <scope>NUCLEOTIDE SEQUENCE [LARGE SCALE GENOMIC DNA]</scope>
    <source>
        <strain evidence="2 3">AJA228-03</strain>
    </source>
</reference>
<gene>
    <name evidence="2" type="ORF">ACHAXA_004608</name>
</gene>
<sequence length="358" mass="37895">MGQAVTKAASSLVGGRAMAIPPPSIVLARRTPPSSSIGATPPRRPRDDDAADADASSTTSSTPPAASSSSSSSLAMRGRIHMARIAADIASAASADGIGRRRPGDDRPPPTPRVGGGGGIGGVPELPPDLLKFLNDAGPLRRVVDRDLTSPRVYDALSSPGKGGDGTRDEHAKLANARVRRRMPLVQNRVGGVEENDNDDGTTTERTTNFSTVDRSTSMARAGLGVSRLDYYRALSRLAGGGMDIGGAEWKGTVDEECERILAAAASSSPSMEEEEKLGGFKRSRTFDELRDAAIFEDSLKYIGLPVLMRDSEGDIIGVWHHKANDMRHSSGLKIVREGSVQFVMLKEGDDVVNRNVP</sequence>
<accession>A0ABD3SP99</accession>
<keyword evidence="3" id="KW-1185">Reference proteome</keyword>
<proteinExistence type="predicted"/>
<name>A0ABD3SP99_9STRA</name>
<evidence type="ECO:0000313" key="2">
    <source>
        <dbReference type="EMBL" id="KAL3826290.1"/>
    </source>
</evidence>
<evidence type="ECO:0000256" key="1">
    <source>
        <dbReference type="SAM" id="MobiDB-lite"/>
    </source>
</evidence>
<protein>
    <submittedName>
        <fullName evidence="2">Uncharacterized protein</fullName>
    </submittedName>
</protein>
<dbReference type="AlphaFoldDB" id="A0ABD3SP99"/>